<dbReference type="PANTHER" id="PTHR21621">
    <property type="entry name" value="RIBOSOMAL PROTEIN S6 MODIFICATION PROTEIN"/>
    <property type="match status" value="1"/>
</dbReference>
<dbReference type="Proteomes" id="UP000000771">
    <property type="component" value="Chromosome"/>
</dbReference>
<evidence type="ECO:0000256" key="3">
    <source>
        <dbReference type="ARBA" id="ARBA00022840"/>
    </source>
</evidence>
<dbReference type="Pfam" id="PF08443">
    <property type="entry name" value="RimK"/>
    <property type="match status" value="1"/>
</dbReference>
<dbReference type="KEGG" id="afo:Afer_0709"/>
<dbReference type="Gene3D" id="3.30.1490.20">
    <property type="entry name" value="ATP-grasp fold, A domain"/>
    <property type="match status" value="1"/>
</dbReference>
<organism evidence="6 7">
    <name type="scientific">Acidimicrobium ferrooxidans (strain DSM 10331 / JCM 15462 / NBRC 103882 / ICP)</name>
    <dbReference type="NCBI Taxonomy" id="525909"/>
    <lineage>
        <taxon>Bacteria</taxon>
        <taxon>Bacillati</taxon>
        <taxon>Actinomycetota</taxon>
        <taxon>Acidimicrobiia</taxon>
        <taxon>Acidimicrobiales</taxon>
        <taxon>Acidimicrobiaceae</taxon>
        <taxon>Acidimicrobium</taxon>
    </lineage>
</organism>
<dbReference type="EMBL" id="CP001631">
    <property type="protein sequence ID" value="ACU53659.1"/>
    <property type="molecule type" value="Genomic_DNA"/>
</dbReference>
<dbReference type="AlphaFoldDB" id="C7LY51"/>
<keyword evidence="2 4" id="KW-0547">Nucleotide-binding</keyword>
<evidence type="ECO:0000256" key="2">
    <source>
        <dbReference type="ARBA" id="ARBA00022741"/>
    </source>
</evidence>
<evidence type="ECO:0000259" key="5">
    <source>
        <dbReference type="PROSITE" id="PS50975"/>
    </source>
</evidence>
<dbReference type="InterPro" id="IPR013651">
    <property type="entry name" value="ATP-grasp_RimK-type"/>
</dbReference>
<dbReference type="InterPro" id="IPR011761">
    <property type="entry name" value="ATP-grasp"/>
</dbReference>
<protein>
    <submittedName>
        <fullName evidence="6">Alpha-L-glutamate ligase, RimK family</fullName>
    </submittedName>
</protein>
<dbReference type="eggNOG" id="COG0189">
    <property type="taxonomic scope" value="Bacteria"/>
</dbReference>
<keyword evidence="6" id="KW-0436">Ligase</keyword>
<dbReference type="InterPro" id="IPR013815">
    <property type="entry name" value="ATP_grasp_subdomain_1"/>
</dbReference>
<feature type="domain" description="ATP-grasp" evidence="5">
    <location>
        <begin position="86"/>
        <end position="275"/>
    </location>
</feature>
<sequence length="279" mass="30126">MANLGLGPAFRANAGLYLHAARQRTPHVGVLDLSREAIWLDDPPHARFVLMLDKDASTAEALRTDGAQVVNSPEAILACDDKRRTDARLVGAGLTVPRSVLLPPLYPKQPIDPGVLEATVRHVGLPLVVKEAKGSFGSQVHLAETLDDLIDIASALADRRLLVQRFIASSRGRDRRLQVARDRVVAAMERRQRHDFRANLSAGGAGYPYWPSRREQTLAIEAARAVGAENAGVDLLIDDDGEGSIVCEVNANAHIWRLSAITGIDVAAAVLDQLLGPSR</sequence>
<dbReference type="Gene3D" id="3.30.470.20">
    <property type="entry name" value="ATP-grasp fold, B domain"/>
    <property type="match status" value="1"/>
</dbReference>
<evidence type="ECO:0000313" key="6">
    <source>
        <dbReference type="EMBL" id="ACU53659.1"/>
    </source>
</evidence>
<accession>C7LY51</accession>
<name>C7LY51_ACIFD</name>
<dbReference type="GO" id="GO:0018169">
    <property type="term" value="F:ribosomal S6-glutamic acid ligase activity"/>
    <property type="evidence" value="ECO:0007669"/>
    <property type="project" value="TreeGrafter"/>
</dbReference>
<dbReference type="GO" id="GO:0009432">
    <property type="term" value="P:SOS response"/>
    <property type="evidence" value="ECO:0007669"/>
    <property type="project" value="TreeGrafter"/>
</dbReference>
<evidence type="ECO:0000313" key="7">
    <source>
        <dbReference type="Proteomes" id="UP000000771"/>
    </source>
</evidence>
<dbReference type="PANTHER" id="PTHR21621:SF0">
    <property type="entry name" value="BETA-CITRYLGLUTAMATE SYNTHASE B-RELATED"/>
    <property type="match status" value="1"/>
</dbReference>
<evidence type="ECO:0000256" key="1">
    <source>
        <dbReference type="ARBA" id="ARBA00022723"/>
    </source>
</evidence>
<keyword evidence="3 4" id="KW-0067">ATP-binding</keyword>
<dbReference type="GO" id="GO:0005737">
    <property type="term" value="C:cytoplasm"/>
    <property type="evidence" value="ECO:0007669"/>
    <property type="project" value="TreeGrafter"/>
</dbReference>
<dbReference type="NCBIfam" id="TIGR00768">
    <property type="entry name" value="rimK_fam"/>
    <property type="match status" value="1"/>
</dbReference>
<dbReference type="InterPro" id="IPR004666">
    <property type="entry name" value="Rp_bS6_RimK/Lys_biosynth_LsyX"/>
</dbReference>
<dbReference type="Gene3D" id="3.40.50.20">
    <property type="match status" value="1"/>
</dbReference>
<dbReference type="PROSITE" id="PS50975">
    <property type="entry name" value="ATP_GRASP"/>
    <property type="match status" value="1"/>
</dbReference>
<dbReference type="SUPFAM" id="SSF56059">
    <property type="entry name" value="Glutathione synthetase ATP-binding domain-like"/>
    <property type="match status" value="1"/>
</dbReference>
<keyword evidence="7" id="KW-1185">Reference proteome</keyword>
<proteinExistence type="predicted"/>
<dbReference type="GO" id="GO:0005524">
    <property type="term" value="F:ATP binding"/>
    <property type="evidence" value="ECO:0007669"/>
    <property type="project" value="UniProtKB-UniRule"/>
</dbReference>
<evidence type="ECO:0000256" key="4">
    <source>
        <dbReference type="PROSITE-ProRule" id="PRU00409"/>
    </source>
</evidence>
<dbReference type="STRING" id="525909.Afer_0709"/>
<dbReference type="HOGENOM" id="CLU_996149_0_0_11"/>
<reference evidence="6 7" key="1">
    <citation type="journal article" date="2009" name="Stand. Genomic Sci.">
        <title>Complete genome sequence of Acidimicrobium ferrooxidans type strain (ICP).</title>
        <authorList>
            <person name="Clum A."/>
            <person name="Nolan M."/>
            <person name="Lang E."/>
            <person name="Glavina Del Rio T."/>
            <person name="Tice H."/>
            <person name="Copeland A."/>
            <person name="Cheng J.F."/>
            <person name="Lucas S."/>
            <person name="Chen F."/>
            <person name="Bruce D."/>
            <person name="Goodwin L."/>
            <person name="Pitluck S."/>
            <person name="Ivanova N."/>
            <person name="Mavrommatis K."/>
            <person name="Mikhailova N."/>
            <person name="Pati A."/>
            <person name="Chen A."/>
            <person name="Palaniappan K."/>
            <person name="Goker M."/>
            <person name="Spring S."/>
            <person name="Land M."/>
            <person name="Hauser L."/>
            <person name="Chang Y.J."/>
            <person name="Jeffries C.C."/>
            <person name="Chain P."/>
            <person name="Bristow J."/>
            <person name="Eisen J.A."/>
            <person name="Markowitz V."/>
            <person name="Hugenholtz P."/>
            <person name="Kyrpides N.C."/>
            <person name="Klenk H.P."/>
            <person name="Lapidus A."/>
        </authorList>
    </citation>
    <scope>NUCLEOTIDE SEQUENCE [LARGE SCALE GENOMIC DNA]</scope>
    <source>
        <strain evidence="7">DSM 10331 / JCM 15462 / NBRC 103882 / ICP</strain>
    </source>
</reference>
<gene>
    <name evidence="6" type="ordered locus">Afer_0709</name>
</gene>
<keyword evidence="1" id="KW-0479">Metal-binding</keyword>
<dbReference type="GO" id="GO:0046872">
    <property type="term" value="F:metal ion binding"/>
    <property type="evidence" value="ECO:0007669"/>
    <property type="project" value="UniProtKB-KW"/>
</dbReference>